<name>A0ABD2LBJ3_9BILA</name>
<keyword evidence="3" id="KW-1185">Reference proteome</keyword>
<dbReference type="PANTHER" id="PTHR45774">
    <property type="entry name" value="BTB/POZ DOMAIN-CONTAINING"/>
    <property type="match status" value="1"/>
</dbReference>
<comment type="caution">
    <text evidence="2">The sequence shown here is derived from an EMBL/GenBank/DDBJ whole genome shotgun (WGS) entry which is preliminary data.</text>
</comment>
<dbReference type="AlphaFoldDB" id="A0ABD2LBJ3"/>
<accession>A0ABD2LBJ3</accession>
<dbReference type="SUPFAM" id="SSF54695">
    <property type="entry name" value="POZ domain"/>
    <property type="match status" value="1"/>
</dbReference>
<dbReference type="Gene3D" id="3.30.710.10">
    <property type="entry name" value="Potassium Channel Kv1.1, Chain A"/>
    <property type="match status" value="1"/>
</dbReference>
<sequence>MKLILSSGEDADVHFFAPANCPVVEVPDVEAAAFKVMLSFIYTGDLSELNGDNVMAVLYAAKKYNIPSLADQCLDVPFSNLRNVFFAYAQTRLFDLEDYSNDCLAYIDFNADILLKSEAFLQIDQKMLCEILKFQFGKQ</sequence>
<protein>
    <recommendedName>
        <fullName evidence="1">BTB domain-containing protein</fullName>
    </recommendedName>
</protein>
<dbReference type="PANTHER" id="PTHR45774:SF3">
    <property type="entry name" value="BTB (POZ) DOMAIN-CONTAINING 2B-RELATED"/>
    <property type="match status" value="1"/>
</dbReference>
<dbReference type="EMBL" id="JBICBT010000468">
    <property type="protein sequence ID" value="KAL3112498.1"/>
    <property type="molecule type" value="Genomic_DNA"/>
</dbReference>
<evidence type="ECO:0000313" key="2">
    <source>
        <dbReference type="EMBL" id="KAL3112498.1"/>
    </source>
</evidence>
<dbReference type="InterPro" id="IPR000210">
    <property type="entry name" value="BTB/POZ_dom"/>
</dbReference>
<organism evidence="2 3">
    <name type="scientific">Heterodera trifolii</name>
    <dbReference type="NCBI Taxonomy" id="157864"/>
    <lineage>
        <taxon>Eukaryota</taxon>
        <taxon>Metazoa</taxon>
        <taxon>Ecdysozoa</taxon>
        <taxon>Nematoda</taxon>
        <taxon>Chromadorea</taxon>
        <taxon>Rhabditida</taxon>
        <taxon>Tylenchina</taxon>
        <taxon>Tylenchomorpha</taxon>
        <taxon>Tylenchoidea</taxon>
        <taxon>Heteroderidae</taxon>
        <taxon>Heteroderinae</taxon>
        <taxon>Heterodera</taxon>
    </lineage>
</organism>
<dbReference type="Pfam" id="PF00651">
    <property type="entry name" value="BTB"/>
    <property type="match status" value="1"/>
</dbReference>
<proteinExistence type="predicted"/>
<reference evidence="2 3" key="1">
    <citation type="submission" date="2024-10" db="EMBL/GenBank/DDBJ databases">
        <authorList>
            <person name="Kim D."/>
        </authorList>
    </citation>
    <scope>NUCLEOTIDE SEQUENCE [LARGE SCALE GENOMIC DNA]</scope>
    <source>
        <strain evidence="2">BH-2024</strain>
    </source>
</reference>
<evidence type="ECO:0000259" key="1">
    <source>
        <dbReference type="Pfam" id="PF00651"/>
    </source>
</evidence>
<dbReference type="Proteomes" id="UP001620626">
    <property type="component" value="Unassembled WGS sequence"/>
</dbReference>
<dbReference type="InterPro" id="IPR011333">
    <property type="entry name" value="SKP1/BTB/POZ_sf"/>
</dbReference>
<gene>
    <name evidence="2" type="ORF">niasHT_018704</name>
</gene>
<evidence type="ECO:0000313" key="3">
    <source>
        <dbReference type="Proteomes" id="UP001620626"/>
    </source>
</evidence>
<feature type="domain" description="BTB" evidence="1">
    <location>
        <begin position="21"/>
        <end position="74"/>
    </location>
</feature>